<name>A0ABW5L2N4_9SPHI</name>
<dbReference type="RefSeq" id="WP_210353179.1">
    <property type="nucleotide sequence ID" value="NZ_JAEQMU010000001.1"/>
</dbReference>
<feature type="signal peptide" evidence="1">
    <location>
        <begin position="1"/>
        <end position="25"/>
    </location>
</feature>
<comment type="caution">
    <text evidence="2">The sequence shown here is derived from an EMBL/GenBank/DDBJ whole genome shotgun (WGS) entry which is preliminary data.</text>
</comment>
<protein>
    <submittedName>
        <fullName evidence="2">DUF6624 domain-containing protein</fullName>
    </submittedName>
</protein>
<keyword evidence="3" id="KW-1185">Reference proteome</keyword>
<dbReference type="Proteomes" id="UP001597440">
    <property type="component" value="Unassembled WGS sequence"/>
</dbReference>
<keyword evidence="1" id="KW-0732">Signal</keyword>
<reference evidence="3" key="1">
    <citation type="journal article" date="2019" name="Int. J. Syst. Evol. Microbiol.">
        <title>The Global Catalogue of Microorganisms (GCM) 10K type strain sequencing project: providing services to taxonomists for standard genome sequencing and annotation.</title>
        <authorList>
            <consortium name="The Broad Institute Genomics Platform"/>
            <consortium name="The Broad Institute Genome Sequencing Center for Infectious Disease"/>
            <person name="Wu L."/>
            <person name="Ma J."/>
        </authorList>
    </citation>
    <scope>NUCLEOTIDE SEQUENCE [LARGE SCALE GENOMIC DNA]</scope>
    <source>
        <strain evidence="3">KCTC 52298</strain>
    </source>
</reference>
<evidence type="ECO:0000313" key="3">
    <source>
        <dbReference type="Proteomes" id="UP001597440"/>
    </source>
</evidence>
<dbReference type="Pfam" id="PF20329">
    <property type="entry name" value="DUF6624"/>
    <property type="match status" value="1"/>
</dbReference>
<evidence type="ECO:0000313" key="2">
    <source>
        <dbReference type="EMBL" id="MFD2554790.1"/>
    </source>
</evidence>
<accession>A0ABW5L2N4</accession>
<dbReference type="EMBL" id="JBHULD010000014">
    <property type="protein sequence ID" value="MFD2554790.1"/>
    <property type="molecule type" value="Genomic_DNA"/>
</dbReference>
<organism evidence="2 3">
    <name type="scientific">Sphingobacterium tabacisoli</name>
    <dbReference type="NCBI Taxonomy" id="2044855"/>
    <lineage>
        <taxon>Bacteria</taxon>
        <taxon>Pseudomonadati</taxon>
        <taxon>Bacteroidota</taxon>
        <taxon>Sphingobacteriia</taxon>
        <taxon>Sphingobacteriales</taxon>
        <taxon>Sphingobacteriaceae</taxon>
        <taxon>Sphingobacterium</taxon>
    </lineage>
</organism>
<sequence>MHHYKPFRTLFCCTALLLSSVLAHSQTKLELQHIVEKLEKVYATDQLTRKELNEAQRTHGYGSSEFKEKLSLMNTQDSINRGIALNILDTFGWLDQSVLSPDANKAFFYTIQHADFQTQVKYKPFIEDAFRRGQISSHEYAIFQDRLNVRLGKNQLFGSQTAVDNIGNSYLYPVDHIDSIHRRRAEIGLQQLDLQLKESNIKYSFPITDNSEYDITLIGHFWNISNTAVSGISIWHGDHLIGESDSNGFLFTRYSFLGKEEITLTFRQSDKTVGQQQLKKGKDFYELYIQVKQ</sequence>
<dbReference type="InterPro" id="IPR046732">
    <property type="entry name" value="DUF6624"/>
</dbReference>
<gene>
    <name evidence="2" type="ORF">ACFSQW_10340</name>
</gene>
<evidence type="ECO:0000256" key="1">
    <source>
        <dbReference type="SAM" id="SignalP"/>
    </source>
</evidence>
<feature type="chain" id="PRO_5046755093" evidence="1">
    <location>
        <begin position="26"/>
        <end position="293"/>
    </location>
</feature>
<proteinExistence type="predicted"/>